<proteinExistence type="predicted"/>
<reference evidence="4 5" key="1">
    <citation type="submission" date="2019-11" db="EMBL/GenBank/DDBJ databases">
        <authorList>
            <person name="Li X.-J."/>
            <person name="Feng X.-M."/>
        </authorList>
    </citation>
    <scope>NUCLEOTIDE SEQUENCE [LARGE SCALE GENOMIC DNA]</scope>
    <source>
        <strain evidence="4 5">XMNu-373</strain>
    </source>
</reference>
<evidence type="ECO:0000256" key="2">
    <source>
        <dbReference type="SAM" id="Phobius"/>
    </source>
</evidence>
<keyword evidence="2" id="KW-0812">Transmembrane</keyword>
<sequence length="243" mass="24589">MATPTTQSGDTTTERQRTREQRGIKGTKAVTASDRLPTPPRQRRPALAALAVLLIVGGATVAAILAMRADERVPVLVMQHPIAAGQQITEDHLTTTQVASEGTLLIPASQIDRVVGQFTTVRIDEGQLVDTTMVGGTGMLIDGHAAVGASLAPGYFPAGGLQPGDIVDLIAVRSDGSGEVLAERVRVGSARGGGSGDDPVGGAGVTATFIVTNDDRAAVAGAAASNILAVVLIERGSAVGGEG</sequence>
<keyword evidence="2" id="KW-0472">Membrane</keyword>
<feature type="compositionally biased region" description="Basic and acidic residues" evidence="1">
    <location>
        <begin position="12"/>
        <end position="23"/>
    </location>
</feature>
<gene>
    <name evidence="4" type="ORF">F7O44_17725</name>
</gene>
<dbReference type="EMBL" id="WLZY01000006">
    <property type="protein sequence ID" value="NDL58911.1"/>
    <property type="molecule type" value="Genomic_DNA"/>
</dbReference>
<name>A0A7K3M6G9_9ACTN</name>
<feature type="compositionally biased region" description="Polar residues" evidence="1">
    <location>
        <begin position="1"/>
        <end position="10"/>
    </location>
</feature>
<protein>
    <submittedName>
        <fullName evidence="4">Flagellar biosynthesis protein FlgA</fullName>
    </submittedName>
</protein>
<evidence type="ECO:0000313" key="5">
    <source>
        <dbReference type="Proteomes" id="UP000460435"/>
    </source>
</evidence>
<organism evidence="4 5">
    <name type="scientific">Phytoactinopolyspora mesophila</name>
    <dbReference type="NCBI Taxonomy" id="2650750"/>
    <lineage>
        <taxon>Bacteria</taxon>
        <taxon>Bacillati</taxon>
        <taxon>Actinomycetota</taxon>
        <taxon>Actinomycetes</taxon>
        <taxon>Jiangellales</taxon>
        <taxon>Jiangellaceae</taxon>
        <taxon>Phytoactinopolyspora</taxon>
    </lineage>
</organism>
<dbReference type="CDD" id="cd11614">
    <property type="entry name" value="SAF_CpaB_FlgA_like"/>
    <property type="match status" value="1"/>
</dbReference>
<feature type="transmembrane region" description="Helical" evidence="2">
    <location>
        <begin position="46"/>
        <end position="66"/>
    </location>
</feature>
<feature type="domain" description="SAF" evidence="3">
    <location>
        <begin position="73"/>
        <end position="135"/>
    </location>
</feature>
<evidence type="ECO:0000259" key="3">
    <source>
        <dbReference type="SMART" id="SM00858"/>
    </source>
</evidence>
<evidence type="ECO:0000256" key="1">
    <source>
        <dbReference type="SAM" id="MobiDB-lite"/>
    </source>
</evidence>
<keyword evidence="2" id="KW-1133">Transmembrane helix</keyword>
<evidence type="ECO:0000313" key="4">
    <source>
        <dbReference type="EMBL" id="NDL58911.1"/>
    </source>
</evidence>
<dbReference type="InterPro" id="IPR013974">
    <property type="entry name" value="SAF"/>
</dbReference>
<dbReference type="Gene3D" id="3.90.1210.10">
    <property type="entry name" value="Antifreeze-like/N-acetylneuraminic acid synthase C-terminal domain"/>
    <property type="match status" value="1"/>
</dbReference>
<dbReference type="SMART" id="SM00858">
    <property type="entry name" value="SAF"/>
    <property type="match status" value="1"/>
</dbReference>
<keyword evidence="4" id="KW-0282">Flagellum</keyword>
<keyword evidence="5" id="KW-1185">Reference proteome</keyword>
<dbReference type="Proteomes" id="UP000460435">
    <property type="component" value="Unassembled WGS sequence"/>
</dbReference>
<feature type="region of interest" description="Disordered" evidence="1">
    <location>
        <begin position="1"/>
        <end position="42"/>
    </location>
</feature>
<accession>A0A7K3M6G9</accession>
<keyword evidence="4" id="KW-0966">Cell projection</keyword>
<comment type="caution">
    <text evidence="4">The sequence shown here is derived from an EMBL/GenBank/DDBJ whole genome shotgun (WGS) entry which is preliminary data.</text>
</comment>
<dbReference type="RefSeq" id="WP_162451619.1">
    <property type="nucleotide sequence ID" value="NZ_WLZY01000006.1"/>
</dbReference>
<dbReference type="Pfam" id="PF08666">
    <property type="entry name" value="SAF"/>
    <property type="match status" value="1"/>
</dbReference>
<dbReference type="AlphaFoldDB" id="A0A7K3M6G9"/>
<keyword evidence="4" id="KW-0969">Cilium</keyword>